<dbReference type="Proteomes" id="UP000026961">
    <property type="component" value="Chromosome 5"/>
</dbReference>
<dbReference type="Gramene" id="OGLUM05G22040.1">
    <property type="protein sequence ID" value="OGLUM05G22040.1"/>
    <property type="gene ID" value="OGLUM05G22040"/>
</dbReference>
<evidence type="ECO:0000313" key="2">
    <source>
        <dbReference type="Proteomes" id="UP000026961"/>
    </source>
</evidence>
<dbReference type="AlphaFoldDB" id="A0A0E0A0W8"/>
<evidence type="ECO:0000313" key="1">
    <source>
        <dbReference type="EnsemblPlants" id="OGLUM05G22040.1"/>
    </source>
</evidence>
<reference evidence="1" key="2">
    <citation type="submission" date="2018-05" db="EMBL/GenBank/DDBJ databases">
        <title>OgluRS3 (Oryza glumaepatula Reference Sequence Version 3).</title>
        <authorList>
            <person name="Zhang J."/>
            <person name="Kudrna D."/>
            <person name="Lee S."/>
            <person name="Talag J."/>
            <person name="Welchert J."/>
            <person name="Wing R.A."/>
        </authorList>
    </citation>
    <scope>NUCLEOTIDE SEQUENCE [LARGE SCALE GENOMIC DNA]</scope>
</reference>
<dbReference type="HOGENOM" id="CLU_2213957_0_0_1"/>
<proteinExistence type="predicted"/>
<protein>
    <submittedName>
        <fullName evidence="1">Uncharacterized protein</fullName>
    </submittedName>
</protein>
<reference evidence="1" key="1">
    <citation type="submission" date="2015-04" db="UniProtKB">
        <authorList>
            <consortium name="EnsemblPlants"/>
        </authorList>
    </citation>
    <scope>IDENTIFICATION</scope>
</reference>
<organism evidence="1">
    <name type="scientific">Oryza glumipatula</name>
    <dbReference type="NCBI Taxonomy" id="40148"/>
    <lineage>
        <taxon>Eukaryota</taxon>
        <taxon>Viridiplantae</taxon>
        <taxon>Streptophyta</taxon>
        <taxon>Embryophyta</taxon>
        <taxon>Tracheophyta</taxon>
        <taxon>Spermatophyta</taxon>
        <taxon>Magnoliopsida</taxon>
        <taxon>Liliopsida</taxon>
        <taxon>Poales</taxon>
        <taxon>Poaceae</taxon>
        <taxon>BOP clade</taxon>
        <taxon>Oryzoideae</taxon>
        <taxon>Oryzeae</taxon>
        <taxon>Oryzinae</taxon>
        <taxon>Oryza</taxon>
    </lineage>
</organism>
<accession>A0A0E0A0W8</accession>
<sequence>MSSSAMTTASLAHPLASSSSSSTRVEVEVMGDVFVSSDDNARNLIIDYGSGKITLTAACIHFRIPGAALNSPFHRCVASVLPTIALLSLPPKKKPLPPLSPPAVAKRSPQPPQPFVLRVVWRCGPS</sequence>
<name>A0A0E0A0W8_9ORYZ</name>
<dbReference type="EnsemblPlants" id="OGLUM05G22040.1">
    <property type="protein sequence ID" value="OGLUM05G22040.1"/>
    <property type="gene ID" value="OGLUM05G22040"/>
</dbReference>
<keyword evidence="2" id="KW-1185">Reference proteome</keyword>